<evidence type="ECO:0000313" key="2">
    <source>
        <dbReference type="Proteomes" id="UP000789901"/>
    </source>
</evidence>
<gene>
    <name evidence="1" type="ORF">GMARGA_LOCUS44238</name>
</gene>
<keyword evidence="2" id="KW-1185">Reference proteome</keyword>
<accession>A0ABN7XK75</accession>
<dbReference type="EMBL" id="CAJVQB010149135">
    <property type="protein sequence ID" value="CAG8855417.1"/>
    <property type="molecule type" value="Genomic_DNA"/>
</dbReference>
<sequence>KQNTDTCTQKWVRSLQEYRNKKSISYNIQTLNDKNQIEQELCGFFADMKL</sequence>
<comment type="caution">
    <text evidence="1">The sequence shown here is derived from an EMBL/GenBank/DDBJ whole genome shotgun (WGS) entry which is preliminary data.</text>
</comment>
<evidence type="ECO:0000313" key="1">
    <source>
        <dbReference type="EMBL" id="CAG8855417.1"/>
    </source>
</evidence>
<dbReference type="Proteomes" id="UP000789901">
    <property type="component" value="Unassembled WGS sequence"/>
</dbReference>
<name>A0ABN7XK75_GIGMA</name>
<protein>
    <submittedName>
        <fullName evidence="1">27177_t:CDS:1</fullName>
    </submittedName>
</protein>
<feature type="non-terminal residue" evidence="1">
    <location>
        <position position="1"/>
    </location>
</feature>
<organism evidence="1 2">
    <name type="scientific">Gigaspora margarita</name>
    <dbReference type="NCBI Taxonomy" id="4874"/>
    <lineage>
        <taxon>Eukaryota</taxon>
        <taxon>Fungi</taxon>
        <taxon>Fungi incertae sedis</taxon>
        <taxon>Mucoromycota</taxon>
        <taxon>Glomeromycotina</taxon>
        <taxon>Glomeromycetes</taxon>
        <taxon>Diversisporales</taxon>
        <taxon>Gigasporaceae</taxon>
        <taxon>Gigaspora</taxon>
    </lineage>
</organism>
<reference evidence="1 2" key="1">
    <citation type="submission" date="2021-06" db="EMBL/GenBank/DDBJ databases">
        <authorList>
            <person name="Kallberg Y."/>
            <person name="Tangrot J."/>
            <person name="Rosling A."/>
        </authorList>
    </citation>
    <scope>NUCLEOTIDE SEQUENCE [LARGE SCALE GENOMIC DNA]</scope>
    <source>
        <strain evidence="1 2">120-4 pot B 10/14</strain>
    </source>
</reference>
<proteinExistence type="predicted"/>